<dbReference type="AlphaFoldDB" id="A0AAW0JBT4"/>
<reference evidence="3 4" key="1">
    <citation type="journal article" date="2018" name="Sci. Data">
        <title>The draft genome sequence of cork oak.</title>
        <authorList>
            <person name="Ramos A.M."/>
            <person name="Usie A."/>
            <person name="Barbosa P."/>
            <person name="Barros P.M."/>
            <person name="Capote T."/>
            <person name="Chaves I."/>
            <person name="Simoes F."/>
            <person name="Abreu I."/>
            <person name="Carrasquinho I."/>
            <person name="Faro C."/>
            <person name="Guimaraes J.B."/>
            <person name="Mendonca D."/>
            <person name="Nobrega F."/>
            <person name="Rodrigues L."/>
            <person name="Saibo N.J.M."/>
            <person name="Varela M.C."/>
            <person name="Egas C."/>
            <person name="Matos J."/>
            <person name="Miguel C.M."/>
            <person name="Oliveira M.M."/>
            <person name="Ricardo C.P."/>
            <person name="Goncalves S."/>
        </authorList>
    </citation>
    <scope>NUCLEOTIDE SEQUENCE [LARGE SCALE GENOMIC DNA]</scope>
    <source>
        <strain evidence="4">cv. HL8</strain>
    </source>
</reference>
<dbReference type="PANTHER" id="PTHR33985">
    <property type="entry name" value="OS02G0491300 PROTEIN-RELATED"/>
    <property type="match status" value="1"/>
</dbReference>
<comment type="similarity">
    <text evidence="1">Belongs to the fasciclin-like AGP family.</text>
</comment>
<dbReference type="InterPro" id="IPR000782">
    <property type="entry name" value="FAS1_domain"/>
</dbReference>
<dbReference type="Proteomes" id="UP000237347">
    <property type="component" value="Unassembled WGS sequence"/>
</dbReference>
<name>A0AAW0JBT4_QUESU</name>
<sequence length="123" mass="13757">MSQTLNMTLKDLLSIKQSLNTIVTIFCPTDEAFYSLKHPQVPFTLLQYQIAPSNLGKETLENSLTYGSKFSILLLGHPLVVTTLPGDTNTSINGVKIVDWDIYHDGHVIVHGLRISLILLFKF</sequence>
<feature type="domain" description="FAS1" evidence="2">
    <location>
        <begin position="1"/>
        <end position="116"/>
    </location>
</feature>
<proteinExistence type="inferred from homology"/>
<evidence type="ECO:0000259" key="2">
    <source>
        <dbReference type="PROSITE" id="PS50213"/>
    </source>
</evidence>
<organism evidence="3 4">
    <name type="scientific">Quercus suber</name>
    <name type="common">Cork oak</name>
    <dbReference type="NCBI Taxonomy" id="58331"/>
    <lineage>
        <taxon>Eukaryota</taxon>
        <taxon>Viridiplantae</taxon>
        <taxon>Streptophyta</taxon>
        <taxon>Embryophyta</taxon>
        <taxon>Tracheophyta</taxon>
        <taxon>Spermatophyta</taxon>
        <taxon>Magnoliopsida</taxon>
        <taxon>eudicotyledons</taxon>
        <taxon>Gunneridae</taxon>
        <taxon>Pentapetalae</taxon>
        <taxon>rosids</taxon>
        <taxon>fabids</taxon>
        <taxon>Fagales</taxon>
        <taxon>Fagaceae</taxon>
        <taxon>Quercus</taxon>
    </lineage>
</organism>
<evidence type="ECO:0000256" key="1">
    <source>
        <dbReference type="ARBA" id="ARBA00007843"/>
    </source>
</evidence>
<dbReference type="InterPro" id="IPR036378">
    <property type="entry name" value="FAS1_dom_sf"/>
</dbReference>
<gene>
    <name evidence="3" type="ORF">CFP56_035267</name>
</gene>
<dbReference type="Pfam" id="PF02469">
    <property type="entry name" value="Fasciclin"/>
    <property type="match status" value="1"/>
</dbReference>
<dbReference type="EMBL" id="PKMF04000624">
    <property type="protein sequence ID" value="KAK7823706.1"/>
    <property type="molecule type" value="Genomic_DNA"/>
</dbReference>
<accession>A0AAW0JBT4</accession>
<dbReference type="SUPFAM" id="SSF82153">
    <property type="entry name" value="FAS1 domain"/>
    <property type="match status" value="1"/>
</dbReference>
<comment type="caution">
    <text evidence="3">The sequence shown here is derived from an EMBL/GenBank/DDBJ whole genome shotgun (WGS) entry which is preliminary data.</text>
</comment>
<dbReference type="PROSITE" id="PS50213">
    <property type="entry name" value="FAS1"/>
    <property type="match status" value="1"/>
</dbReference>
<keyword evidence="4" id="KW-1185">Reference proteome</keyword>
<dbReference type="InterPro" id="IPR052806">
    <property type="entry name" value="Fasciclin-like_AGP"/>
</dbReference>
<evidence type="ECO:0000313" key="3">
    <source>
        <dbReference type="EMBL" id="KAK7823706.1"/>
    </source>
</evidence>
<dbReference type="Gene3D" id="2.30.180.10">
    <property type="entry name" value="FAS1 domain"/>
    <property type="match status" value="1"/>
</dbReference>
<evidence type="ECO:0000313" key="4">
    <source>
        <dbReference type="Proteomes" id="UP000237347"/>
    </source>
</evidence>
<protein>
    <recommendedName>
        <fullName evidence="2">FAS1 domain-containing protein</fullName>
    </recommendedName>
</protein>
<dbReference type="PANTHER" id="PTHR33985:SF29">
    <property type="entry name" value="FAS1 DOMAIN-CONTAINING PROTEIN"/>
    <property type="match status" value="1"/>
</dbReference>